<evidence type="ECO:0000313" key="3">
    <source>
        <dbReference type="Proteomes" id="UP000282674"/>
    </source>
</evidence>
<keyword evidence="1" id="KW-0472">Membrane</keyword>
<dbReference type="AlphaFoldDB" id="A0A3M2LH22"/>
<dbReference type="Proteomes" id="UP000282674">
    <property type="component" value="Unassembled WGS sequence"/>
</dbReference>
<proteinExistence type="predicted"/>
<dbReference type="RefSeq" id="WP_122199250.1">
    <property type="nucleotide sequence ID" value="NZ_JBHSKC010000019.1"/>
</dbReference>
<protein>
    <submittedName>
        <fullName evidence="2">Uncharacterized protein</fullName>
    </submittedName>
</protein>
<keyword evidence="3" id="KW-1185">Reference proteome</keyword>
<keyword evidence="1" id="KW-1133">Transmembrane helix</keyword>
<name>A0A3M2LH22_9ACTN</name>
<comment type="caution">
    <text evidence="2">The sequence shown here is derived from an EMBL/GenBank/DDBJ whole genome shotgun (WGS) entry which is preliminary data.</text>
</comment>
<accession>A0A3M2LH22</accession>
<evidence type="ECO:0000256" key="1">
    <source>
        <dbReference type="SAM" id="Phobius"/>
    </source>
</evidence>
<sequence>MTAASGNWSDWGQITFVLVFMGLMTFLVIAILAVSARIVAARVSAARERDLKDLVQRSQDLEAQIGKELGELRERVTRMESILRTVE</sequence>
<gene>
    <name evidence="2" type="ORF">EBO15_37645</name>
</gene>
<dbReference type="EMBL" id="RFFG01000125">
    <property type="protein sequence ID" value="RMI36799.1"/>
    <property type="molecule type" value="Genomic_DNA"/>
</dbReference>
<feature type="transmembrane region" description="Helical" evidence="1">
    <location>
        <begin position="14"/>
        <end position="39"/>
    </location>
</feature>
<reference evidence="2 3" key="1">
    <citation type="submission" date="2018-10" db="EMBL/GenBank/DDBJ databases">
        <title>Isolation from soil.</title>
        <authorList>
            <person name="Hu J."/>
        </authorList>
    </citation>
    <scope>NUCLEOTIDE SEQUENCE [LARGE SCALE GENOMIC DNA]</scope>
    <source>
        <strain evidence="2 3">NEAU-Ht49</strain>
    </source>
</reference>
<keyword evidence="1" id="KW-0812">Transmembrane</keyword>
<organism evidence="2 3">
    <name type="scientific">Actinomadura harenae</name>
    <dbReference type="NCBI Taxonomy" id="2483351"/>
    <lineage>
        <taxon>Bacteria</taxon>
        <taxon>Bacillati</taxon>
        <taxon>Actinomycetota</taxon>
        <taxon>Actinomycetes</taxon>
        <taxon>Streptosporangiales</taxon>
        <taxon>Thermomonosporaceae</taxon>
        <taxon>Actinomadura</taxon>
    </lineage>
</organism>
<evidence type="ECO:0000313" key="2">
    <source>
        <dbReference type="EMBL" id="RMI36799.1"/>
    </source>
</evidence>